<feature type="non-terminal residue" evidence="1">
    <location>
        <position position="81"/>
    </location>
</feature>
<keyword evidence="2" id="KW-1185">Reference proteome</keyword>
<dbReference type="Proteomes" id="UP001489719">
    <property type="component" value="Unassembled WGS sequence"/>
</dbReference>
<gene>
    <name evidence="1" type="ORF">V1517DRAFT_330049</name>
</gene>
<dbReference type="EMBL" id="MU970140">
    <property type="protein sequence ID" value="KAK9320194.1"/>
    <property type="molecule type" value="Genomic_DNA"/>
</dbReference>
<protein>
    <submittedName>
        <fullName evidence="1">Uncharacterized protein</fullName>
    </submittedName>
</protein>
<evidence type="ECO:0000313" key="2">
    <source>
        <dbReference type="Proteomes" id="UP001489719"/>
    </source>
</evidence>
<reference evidence="2" key="1">
    <citation type="journal article" date="2024" name="Front. Bioeng. Biotechnol.">
        <title>Genome-scale model development and genomic sequencing of the oleaginous clade Lipomyces.</title>
        <authorList>
            <person name="Czajka J.J."/>
            <person name="Han Y."/>
            <person name="Kim J."/>
            <person name="Mondo S.J."/>
            <person name="Hofstad B.A."/>
            <person name="Robles A."/>
            <person name="Haridas S."/>
            <person name="Riley R."/>
            <person name="LaButti K."/>
            <person name="Pangilinan J."/>
            <person name="Andreopoulos W."/>
            <person name="Lipzen A."/>
            <person name="Yan J."/>
            <person name="Wang M."/>
            <person name="Ng V."/>
            <person name="Grigoriev I.V."/>
            <person name="Spatafora J.W."/>
            <person name="Magnuson J.K."/>
            <person name="Baker S.E."/>
            <person name="Pomraning K.R."/>
        </authorList>
    </citation>
    <scope>NUCLEOTIDE SEQUENCE [LARGE SCALE GENOMIC DNA]</scope>
    <source>
        <strain evidence="2">CBS 10300</strain>
    </source>
</reference>
<sequence>MLASQLAPFSSIKKHNKYYSFMDESDMYYTTLVLDPRVKSNLTLEKLREDNNSGRLILQAMRQNLHQQCPLAIAELGFANC</sequence>
<name>A0ACC3TG99_9ASCO</name>
<comment type="caution">
    <text evidence="1">The sequence shown here is derived from an EMBL/GenBank/DDBJ whole genome shotgun (WGS) entry which is preliminary data.</text>
</comment>
<evidence type="ECO:0000313" key="1">
    <source>
        <dbReference type="EMBL" id="KAK9320194.1"/>
    </source>
</evidence>
<organism evidence="1 2">
    <name type="scientific">Lipomyces orientalis</name>
    <dbReference type="NCBI Taxonomy" id="1233043"/>
    <lineage>
        <taxon>Eukaryota</taxon>
        <taxon>Fungi</taxon>
        <taxon>Dikarya</taxon>
        <taxon>Ascomycota</taxon>
        <taxon>Saccharomycotina</taxon>
        <taxon>Lipomycetes</taxon>
        <taxon>Lipomycetales</taxon>
        <taxon>Lipomycetaceae</taxon>
        <taxon>Lipomyces</taxon>
    </lineage>
</organism>
<proteinExistence type="predicted"/>
<accession>A0ACC3TG99</accession>